<dbReference type="Proteomes" id="UP000813463">
    <property type="component" value="Chromosome 6"/>
</dbReference>
<dbReference type="RefSeq" id="XP_021866284.2">
    <property type="nucleotide sequence ID" value="XM_022010592.2"/>
</dbReference>
<evidence type="ECO:0000313" key="1">
    <source>
        <dbReference type="Proteomes" id="UP000813463"/>
    </source>
</evidence>
<keyword evidence="1" id="KW-1185">Reference proteome</keyword>
<accession>A0A9R0JGY1</accession>
<dbReference type="PANTHER" id="PTHR46817">
    <property type="entry name" value="PHOSPHOINOSITIDE PHOSPHATASE SAC9-RELATED"/>
    <property type="match status" value="1"/>
</dbReference>
<gene>
    <name evidence="2" type="primary">LOC110804997</name>
</gene>
<evidence type="ECO:0000313" key="2">
    <source>
        <dbReference type="RefSeq" id="XP_021866284.2"/>
    </source>
</evidence>
<dbReference type="GeneID" id="110804997"/>
<dbReference type="KEGG" id="soe:110804997"/>
<dbReference type="PANTHER" id="PTHR46817:SF1">
    <property type="entry name" value="SAC DOMAIN-CONTAINING PROTEIN"/>
    <property type="match status" value="1"/>
</dbReference>
<organism evidence="1 2">
    <name type="scientific">Spinacia oleracea</name>
    <name type="common">Spinach</name>
    <dbReference type="NCBI Taxonomy" id="3562"/>
    <lineage>
        <taxon>Eukaryota</taxon>
        <taxon>Viridiplantae</taxon>
        <taxon>Streptophyta</taxon>
        <taxon>Embryophyta</taxon>
        <taxon>Tracheophyta</taxon>
        <taxon>Spermatophyta</taxon>
        <taxon>Magnoliopsida</taxon>
        <taxon>eudicotyledons</taxon>
        <taxon>Gunneridae</taxon>
        <taxon>Pentapetalae</taxon>
        <taxon>Caryophyllales</taxon>
        <taxon>Chenopodiaceae</taxon>
        <taxon>Chenopodioideae</taxon>
        <taxon>Anserineae</taxon>
        <taxon>Spinacia</taxon>
    </lineage>
</organism>
<dbReference type="AlphaFoldDB" id="A0A9R0JGY1"/>
<reference evidence="1" key="1">
    <citation type="journal article" date="2021" name="Nat. Commun.">
        <title>Genomic analyses provide insights into spinach domestication and the genetic basis of agronomic traits.</title>
        <authorList>
            <person name="Cai X."/>
            <person name="Sun X."/>
            <person name="Xu C."/>
            <person name="Sun H."/>
            <person name="Wang X."/>
            <person name="Ge C."/>
            <person name="Zhang Z."/>
            <person name="Wang Q."/>
            <person name="Fei Z."/>
            <person name="Jiao C."/>
            <person name="Wang Q."/>
        </authorList>
    </citation>
    <scope>NUCLEOTIDE SEQUENCE [LARGE SCALE GENOMIC DNA]</scope>
    <source>
        <strain evidence="1">cv. Varoflay</strain>
    </source>
</reference>
<protein>
    <submittedName>
        <fullName evidence="2">Probable phosphoinositide phosphatase SAC9</fullName>
    </submittedName>
</protein>
<name>A0A9R0JGY1_SPIOL</name>
<sequence length="177" mass="20256">MLSDLEKRLQCRSKRHCYISNTRQRQRLNYMEAMKLEIERLRLNLSTAERYRALLAVSTDPASINLNLLLDDLQMIRFCRITSLAMVGQAALEDKITKSIGLEKNDDDVIDFWNVSGFRQSCVGGVCEVHAENGGGGANIYREIISRFLKVFVVFSLWEKRLSNMLCWKGSISACKL</sequence>
<proteinExistence type="predicted"/>
<reference evidence="2" key="2">
    <citation type="submission" date="2025-08" db="UniProtKB">
        <authorList>
            <consortium name="RefSeq"/>
        </authorList>
    </citation>
    <scope>IDENTIFICATION</scope>
    <source>
        <tissue evidence="2">Leaf</tissue>
    </source>
</reference>